<dbReference type="InterPro" id="IPR001261">
    <property type="entry name" value="ArgE/DapE_CS"/>
</dbReference>
<dbReference type="PANTHER" id="PTHR32027:SF9">
    <property type="entry name" value="BLL3847 PROTEIN"/>
    <property type="match status" value="1"/>
</dbReference>
<dbReference type="InterPro" id="IPR052349">
    <property type="entry name" value="Metallo-hydrolase_Enzymes"/>
</dbReference>
<gene>
    <name evidence="2" type="ORF">ACFQDL_00115</name>
</gene>
<keyword evidence="1" id="KW-0378">Hydrolase</keyword>
<dbReference type="Gene3D" id="3.20.20.140">
    <property type="entry name" value="Metal-dependent hydrolases"/>
    <property type="match status" value="1"/>
</dbReference>
<dbReference type="RefSeq" id="WP_379907230.1">
    <property type="nucleotide sequence ID" value="NZ_JBHSWE010000001.1"/>
</dbReference>
<dbReference type="SUPFAM" id="SSF51338">
    <property type="entry name" value="Composite domain of metallo-dependent hydrolases"/>
    <property type="match status" value="1"/>
</dbReference>
<sequence>MTETLWLRNVRPRGGDAEDIRIADGCIAERRPAAAGDRDGGWIDGRGRLLLPALVESHAHLDKTLWGQPWRSNSAGPTLKDYIDNERRVLAGVEAPILTRAGDLLEQYIRRGTLALRSHVDVAPDIGLSHVEGMLALRELYAPGSTCSSSPFRRWAC</sequence>
<dbReference type="PROSITE" id="PS00758">
    <property type="entry name" value="ARGE_DAPE_CPG2_1"/>
    <property type="match status" value="1"/>
</dbReference>
<evidence type="ECO:0008006" key="4">
    <source>
        <dbReference type="Google" id="ProtNLM"/>
    </source>
</evidence>
<dbReference type="InterPro" id="IPR011059">
    <property type="entry name" value="Metal-dep_hydrolase_composite"/>
</dbReference>
<dbReference type="PANTHER" id="PTHR32027">
    <property type="entry name" value="CYTOSINE DEAMINASE"/>
    <property type="match status" value="1"/>
</dbReference>
<dbReference type="EMBL" id="JBHSWE010000001">
    <property type="protein sequence ID" value="MFC6668694.1"/>
    <property type="molecule type" value="Genomic_DNA"/>
</dbReference>
<protein>
    <recommendedName>
        <fullName evidence="4">Amidohydrolase 3 domain-containing protein</fullName>
    </recommendedName>
</protein>
<dbReference type="Proteomes" id="UP001596422">
    <property type="component" value="Unassembled WGS sequence"/>
</dbReference>
<organism evidence="2 3">
    <name type="scientific">Marinobacterium aestuariivivens</name>
    <dbReference type="NCBI Taxonomy" id="1698799"/>
    <lineage>
        <taxon>Bacteria</taxon>
        <taxon>Pseudomonadati</taxon>
        <taxon>Pseudomonadota</taxon>
        <taxon>Gammaproteobacteria</taxon>
        <taxon>Oceanospirillales</taxon>
        <taxon>Oceanospirillaceae</taxon>
        <taxon>Marinobacterium</taxon>
    </lineage>
</organism>
<evidence type="ECO:0000313" key="2">
    <source>
        <dbReference type="EMBL" id="MFC6668694.1"/>
    </source>
</evidence>
<accession>A0ABW1ZTF0</accession>
<keyword evidence="3" id="KW-1185">Reference proteome</keyword>
<evidence type="ECO:0000256" key="1">
    <source>
        <dbReference type="ARBA" id="ARBA00022801"/>
    </source>
</evidence>
<dbReference type="SUPFAM" id="SSF51556">
    <property type="entry name" value="Metallo-dependent hydrolases"/>
    <property type="match status" value="1"/>
</dbReference>
<comment type="caution">
    <text evidence="2">The sequence shown here is derived from an EMBL/GenBank/DDBJ whole genome shotgun (WGS) entry which is preliminary data.</text>
</comment>
<name>A0ABW1ZTF0_9GAMM</name>
<dbReference type="InterPro" id="IPR032466">
    <property type="entry name" value="Metal_Hydrolase"/>
</dbReference>
<evidence type="ECO:0000313" key="3">
    <source>
        <dbReference type="Proteomes" id="UP001596422"/>
    </source>
</evidence>
<reference evidence="3" key="1">
    <citation type="journal article" date="2019" name="Int. J. Syst. Evol. Microbiol.">
        <title>The Global Catalogue of Microorganisms (GCM) 10K type strain sequencing project: providing services to taxonomists for standard genome sequencing and annotation.</title>
        <authorList>
            <consortium name="The Broad Institute Genomics Platform"/>
            <consortium name="The Broad Institute Genome Sequencing Center for Infectious Disease"/>
            <person name="Wu L."/>
            <person name="Ma J."/>
        </authorList>
    </citation>
    <scope>NUCLEOTIDE SEQUENCE [LARGE SCALE GENOMIC DNA]</scope>
    <source>
        <strain evidence="3">NBRC 111756</strain>
    </source>
</reference>
<proteinExistence type="predicted"/>